<evidence type="ECO:0008006" key="4">
    <source>
        <dbReference type="Google" id="ProtNLM"/>
    </source>
</evidence>
<evidence type="ECO:0000256" key="1">
    <source>
        <dbReference type="SAM" id="SignalP"/>
    </source>
</evidence>
<accession>A0ABD2QBS9</accession>
<proteinExistence type="predicted"/>
<dbReference type="AlphaFoldDB" id="A0ABD2QBS9"/>
<sequence>MKTILAILVTISVACPNGFSPVNDGGTQLCFKLTKLTESISLSGTMLSCQKHGKDTRLANLEEFQRIIGEWKSGAVLLLFAIKGFIPIETKQDRSKPWFFYGEGMKSIQSDLWYQNNPDNYNNGESCLIMTFDASQKRAFAHDVNCVDNHVNSTLCVKDSNYGHSNYIPDEFNKFVKMDYPYGLDDALKNHSKEVYQMNDFDADLQEQFTSITRTICLFKYVCLRNDH</sequence>
<evidence type="ECO:0000313" key="3">
    <source>
        <dbReference type="Proteomes" id="UP001626550"/>
    </source>
</evidence>
<dbReference type="PROSITE" id="PS51257">
    <property type="entry name" value="PROKAR_LIPOPROTEIN"/>
    <property type="match status" value="1"/>
</dbReference>
<dbReference type="InterPro" id="IPR016187">
    <property type="entry name" value="CTDL_fold"/>
</dbReference>
<evidence type="ECO:0000313" key="2">
    <source>
        <dbReference type="EMBL" id="KAL3317018.1"/>
    </source>
</evidence>
<organism evidence="2 3">
    <name type="scientific">Cichlidogyrus casuarinus</name>
    <dbReference type="NCBI Taxonomy" id="1844966"/>
    <lineage>
        <taxon>Eukaryota</taxon>
        <taxon>Metazoa</taxon>
        <taxon>Spiralia</taxon>
        <taxon>Lophotrochozoa</taxon>
        <taxon>Platyhelminthes</taxon>
        <taxon>Monogenea</taxon>
        <taxon>Monopisthocotylea</taxon>
        <taxon>Dactylogyridea</taxon>
        <taxon>Ancyrocephalidae</taxon>
        <taxon>Cichlidogyrus</taxon>
    </lineage>
</organism>
<name>A0ABD2QBS9_9PLAT</name>
<dbReference type="SUPFAM" id="SSF56436">
    <property type="entry name" value="C-type lectin-like"/>
    <property type="match status" value="1"/>
</dbReference>
<feature type="chain" id="PRO_5044759039" description="C-type lectin domain-containing protein" evidence="1">
    <location>
        <begin position="17"/>
        <end position="228"/>
    </location>
</feature>
<reference evidence="2 3" key="1">
    <citation type="submission" date="2024-11" db="EMBL/GenBank/DDBJ databases">
        <title>Adaptive evolution of stress response genes in parasites aligns with host niche diversity.</title>
        <authorList>
            <person name="Hahn C."/>
            <person name="Resl P."/>
        </authorList>
    </citation>
    <scope>NUCLEOTIDE SEQUENCE [LARGE SCALE GENOMIC DNA]</scope>
    <source>
        <strain evidence="2">EGGRZ-B1_66</strain>
        <tissue evidence="2">Body</tissue>
    </source>
</reference>
<keyword evidence="1" id="KW-0732">Signal</keyword>
<feature type="signal peptide" evidence="1">
    <location>
        <begin position="1"/>
        <end position="16"/>
    </location>
</feature>
<protein>
    <recommendedName>
        <fullName evidence="4">C-type lectin domain-containing protein</fullName>
    </recommendedName>
</protein>
<dbReference type="EMBL" id="JBJKFK010000445">
    <property type="protein sequence ID" value="KAL3317018.1"/>
    <property type="molecule type" value="Genomic_DNA"/>
</dbReference>
<comment type="caution">
    <text evidence="2">The sequence shown here is derived from an EMBL/GenBank/DDBJ whole genome shotgun (WGS) entry which is preliminary data.</text>
</comment>
<keyword evidence="3" id="KW-1185">Reference proteome</keyword>
<dbReference type="Proteomes" id="UP001626550">
    <property type="component" value="Unassembled WGS sequence"/>
</dbReference>
<gene>
    <name evidence="2" type="ORF">Ciccas_004324</name>
</gene>